<dbReference type="PANTHER" id="PTHR37042">
    <property type="entry name" value="OUTER MEMBRANE PROTEIN RV1973"/>
    <property type="match status" value="1"/>
</dbReference>
<dbReference type="RefSeq" id="WP_094483650.1">
    <property type="nucleotide sequence ID" value="NZ_NOZR01000025.1"/>
</dbReference>
<evidence type="ECO:0000313" key="5">
    <source>
        <dbReference type="EMBL" id="OYN75938.1"/>
    </source>
</evidence>
<feature type="compositionally biased region" description="Acidic residues" evidence="3">
    <location>
        <begin position="1"/>
        <end position="16"/>
    </location>
</feature>
<dbReference type="EMBL" id="NOZR01000025">
    <property type="protein sequence ID" value="OYN75938.1"/>
    <property type="molecule type" value="Genomic_DNA"/>
</dbReference>
<evidence type="ECO:0000256" key="2">
    <source>
        <dbReference type="ARBA" id="ARBA00023136"/>
    </source>
</evidence>
<dbReference type="GO" id="GO:0016020">
    <property type="term" value="C:membrane"/>
    <property type="evidence" value="ECO:0007669"/>
    <property type="project" value="UniProtKB-SubCell"/>
</dbReference>
<organism evidence="5 6">
    <name type="scientific">Mycolicibacterium sphagni</name>
    <dbReference type="NCBI Taxonomy" id="1786"/>
    <lineage>
        <taxon>Bacteria</taxon>
        <taxon>Bacillati</taxon>
        <taxon>Actinomycetota</taxon>
        <taxon>Actinomycetes</taxon>
        <taxon>Mycobacteriales</taxon>
        <taxon>Mycobacteriaceae</taxon>
        <taxon>Mycolicibacterium</taxon>
    </lineage>
</organism>
<comment type="subcellular location">
    <subcellularLocation>
        <location evidence="1">Membrane</location>
    </subcellularLocation>
</comment>
<evidence type="ECO:0000256" key="3">
    <source>
        <dbReference type="SAM" id="MobiDB-lite"/>
    </source>
</evidence>
<keyword evidence="2 4" id="KW-0472">Membrane</keyword>
<keyword evidence="4" id="KW-1133">Transmembrane helix</keyword>
<gene>
    <name evidence="5" type="ORF">CG716_23640</name>
</gene>
<feature type="compositionally biased region" description="Pro residues" evidence="3">
    <location>
        <begin position="225"/>
        <end position="255"/>
    </location>
</feature>
<feature type="region of interest" description="Disordered" evidence="3">
    <location>
        <begin position="1"/>
        <end position="36"/>
    </location>
</feature>
<feature type="compositionally biased region" description="Basic and acidic residues" evidence="3">
    <location>
        <begin position="20"/>
        <end position="30"/>
    </location>
</feature>
<reference evidence="5 6" key="1">
    <citation type="submission" date="2017-07" db="EMBL/GenBank/DDBJ databases">
        <title>The new phylogeny of genus Mycobacterium.</title>
        <authorList>
            <person name="Tortoli E."/>
            <person name="Trovato A."/>
            <person name="Cirillo D.M."/>
        </authorList>
    </citation>
    <scope>NUCLEOTIDE SEQUENCE [LARGE SCALE GENOMIC DNA]</scope>
    <source>
        <strain evidence="5 6">ATCC 33027</strain>
    </source>
</reference>
<evidence type="ECO:0000256" key="1">
    <source>
        <dbReference type="ARBA" id="ARBA00004370"/>
    </source>
</evidence>
<evidence type="ECO:0000256" key="4">
    <source>
        <dbReference type="SAM" id="Phobius"/>
    </source>
</evidence>
<accession>A0A255D948</accession>
<keyword evidence="4" id="KW-0812">Transmembrane</keyword>
<protein>
    <recommendedName>
        <fullName evidence="7">Mammalian cell entry protein</fullName>
    </recommendedName>
</protein>
<sequence>MGESTVGEDDKVDESAPEATDTKAEAEGKLAVDPMPAPQPWSKRRGLWVAVVLVAAVLAGGVFGFIKYQQVSDQLAQLRQAQADREAVAQLARDYALKSLNYTFEDPDAFFKAVEDGVSQQLKDKYVNATDLLKAVMLQAQVSSTGEVLATDPVLQPDGSFQVVVSAHQTTRNLQNPTPKVSIILLQVTVAKAGNGWQVADIGPKTGTKAAEEQQIPGAAAPAAPGGPAPAPGTGPVPVPPPGPAPAIPAPAPRP</sequence>
<evidence type="ECO:0008006" key="7">
    <source>
        <dbReference type="Google" id="ProtNLM"/>
    </source>
</evidence>
<evidence type="ECO:0000313" key="6">
    <source>
        <dbReference type="Proteomes" id="UP000216063"/>
    </source>
</evidence>
<name>A0A255D948_9MYCO</name>
<feature type="region of interest" description="Disordered" evidence="3">
    <location>
        <begin position="206"/>
        <end position="255"/>
    </location>
</feature>
<comment type="caution">
    <text evidence="5">The sequence shown here is derived from an EMBL/GenBank/DDBJ whole genome shotgun (WGS) entry which is preliminary data.</text>
</comment>
<dbReference type="AlphaFoldDB" id="A0A255D948"/>
<keyword evidence="6" id="KW-1185">Reference proteome</keyword>
<feature type="transmembrane region" description="Helical" evidence="4">
    <location>
        <begin position="46"/>
        <end position="66"/>
    </location>
</feature>
<dbReference type="PANTHER" id="PTHR37042:SF4">
    <property type="entry name" value="OUTER MEMBRANE PROTEIN RV1973"/>
    <property type="match status" value="1"/>
</dbReference>
<dbReference type="Proteomes" id="UP000216063">
    <property type="component" value="Unassembled WGS sequence"/>
</dbReference>
<proteinExistence type="predicted"/>